<protein>
    <recommendedName>
        <fullName evidence="3">TonB C-terminal domain-containing protein</fullName>
    </recommendedName>
</protein>
<dbReference type="EMBL" id="JADIMJ010000018">
    <property type="protein sequence ID" value="MBO8453286.1"/>
    <property type="molecule type" value="Genomic_DNA"/>
</dbReference>
<dbReference type="AlphaFoldDB" id="A0A940DM14"/>
<proteinExistence type="predicted"/>
<name>A0A940DM14_9BACT</name>
<comment type="caution">
    <text evidence="1">The sequence shown here is derived from an EMBL/GenBank/DDBJ whole genome shotgun (WGS) entry which is preliminary data.</text>
</comment>
<reference evidence="1" key="2">
    <citation type="journal article" date="2021" name="PeerJ">
        <title>Extensive microbial diversity within the chicken gut microbiome revealed by metagenomics and culture.</title>
        <authorList>
            <person name="Gilroy R."/>
            <person name="Ravi A."/>
            <person name="Getino M."/>
            <person name="Pursley I."/>
            <person name="Horton D.L."/>
            <person name="Alikhan N.F."/>
            <person name="Baker D."/>
            <person name="Gharbi K."/>
            <person name="Hall N."/>
            <person name="Watson M."/>
            <person name="Adriaenssens E.M."/>
            <person name="Foster-Nyarko E."/>
            <person name="Jarju S."/>
            <person name="Secka A."/>
            <person name="Antonio M."/>
            <person name="Oren A."/>
            <person name="Chaudhuri R.R."/>
            <person name="La Ragione R."/>
            <person name="Hildebrand F."/>
            <person name="Pallen M.J."/>
        </authorList>
    </citation>
    <scope>NUCLEOTIDE SEQUENCE</scope>
    <source>
        <strain evidence="1">F1-3629</strain>
    </source>
</reference>
<gene>
    <name evidence="1" type="ORF">IAC07_01015</name>
</gene>
<evidence type="ECO:0008006" key="3">
    <source>
        <dbReference type="Google" id="ProtNLM"/>
    </source>
</evidence>
<evidence type="ECO:0000313" key="2">
    <source>
        <dbReference type="Proteomes" id="UP000771749"/>
    </source>
</evidence>
<sequence length="292" mass="33844">MSKIMFLAIALFVSMSVSYGHEYNWRIFMDKILEWYIHVHPDLENPVVVQCHEDQNHYYIDIYEDSYGSEYFKDAVIQSYSGHGVVFWGETMPPFWTGNNDEFELNSPELYRSFEPDEENKYINWDPDIWSMAFHKDGTLCKMFTYMTTPLDSLDENVIDMADRYLGGYTVTDYDRSHIYMFVDRMAEFPEGNAELYNAMTSLLDYHSDCDGMALIPVSIKLVINVDGKSDVIGFTRQSGDPAIDDAAMRVARIITETFTFKPASHRNEAVRTYFSLQFTKSMFSGVSPYAD</sequence>
<organism evidence="1 2">
    <name type="scientific">Candidatus Cryptobacteroides gallistercoris</name>
    <dbReference type="NCBI Taxonomy" id="2840765"/>
    <lineage>
        <taxon>Bacteria</taxon>
        <taxon>Pseudomonadati</taxon>
        <taxon>Bacteroidota</taxon>
        <taxon>Bacteroidia</taxon>
        <taxon>Bacteroidales</taxon>
        <taxon>Candidatus Cryptobacteroides</taxon>
    </lineage>
</organism>
<reference evidence="1" key="1">
    <citation type="submission" date="2020-10" db="EMBL/GenBank/DDBJ databases">
        <authorList>
            <person name="Gilroy R."/>
        </authorList>
    </citation>
    <scope>NUCLEOTIDE SEQUENCE</scope>
    <source>
        <strain evidence="1">F1-3629</strain>
    </source>
</reference>
<dbReference type="Proteomes" id="UP000771749">
    <property type="component" value="Unassembled WGS sequence"/>
</dbReference>
<accession>A0A940DM14</accession>
<evidence type="ECO:0000313" key="1">
    <source>
        <dbReference type="EMBL" id="MBO8453286.1"/>
    </source>
</evidence>